<dbReference type="EC" id="3.6.1.1" evidence="5"/>
<protein>
    <recommendedName>
        <fullName evidence="12">Phospholysine phosphohistidine inorganic pyrophosphate phosphatase</fullName>
        <ecNumber evidence="5">3.6.1.1</ecNumber>
    </recommendedName>
</protein>
<dbReference type="Gene3D" id="3.40.50.1000">
    <property type="entry name" value="HAD superfamily/HAD-like"/>
    <property type="match status" value="2"/>
</dbReference>
<keyword evidence="7" id="KW-0479">Metal-binding</keyword>
<evidence type="ECO:0000256" key="8">
    <source>
        <dbReference type="ARBA" id="ARBA00022801"/>
    </source>
</evidence>
<dbReference type="Pfam" id="PF13242">
    <property type="entry name" value="Hydrolase_like"/>
    <property type="match status" value="1"/>
</dbReference>
<comment type="catalytic activity">
    <reaction evidence="13">
        <text>diphosphate + H2O = 2 phosphate + H(+)</text>
        <dbReference type="Rhea" id="RHEA:24576"/>
        <dbReference type="ChEBI" id="CHEBI:15377"/>
        <dbReference type="ChEBI" id="CHEBI:15378"/>
        <dbReference type="ChEBI" id="CHEBI:33019"/>
        <dbReference type="ChEBI" id="CHEBI:43474"/>
        <dbReference type="EC" id="3.6.1.1"/>
    </reaction>
</comment>
<comment type="cofactor">
    <cofactor evidence="1">
        <name>Mg(2+)</name>
        <dbReference type="ChEBI" id="CHEBI:18420"/>
    </cofactor>
</comment>
<dbReference type="GO" id="GO:0005829">
    <property type="term" value="C:cytosol"/>
    <property type="evidence" value="ECO:0007669"/>
    <property type="project" value="TreeGrafter"/>
</dbReference>
<evidence type="ECO:0000256" key="13">
    <source>
        <dbReference type="ARBA" id="ARBA00047820"/>
    </source>
</evidence>
<evidence type="ECO:0000256" key="2">
    <source>
        <dbReference type="ARBA" id="ARBA00004123"/>
    </source>
</evidence>
<evidence type="ECO:0000313" key="15">
    <source>
        <dbReference type="Proteomes" id="UP000580250"/>
    </source>
</evidence>
<keyword evidence="8" id="KW-0378">Hydrolase</keyword>
<reference evidence="14 15" key="1">
    <citation type="submission" date="2020-08" db="EMBL/GenBank/DDBJ databases">
        <authorList>
            <person name="Koutsovoulos G."/>
            <person name="Danchin GJ E."/>
        </authorList>
    </citation>
    <scope>NUCLEOTIDE SEQUENCE [LARGE SCALE GENOMIC DNA]</scope>
</reference>
<evidence type="ECO:0000256" key="7">
    <source>
        <dbReference type="ARBA" id="ARBA00022723"/>
    </source>
</evidence>
<evidence type="ECO:0000256" key="11">
    <source>
        <dbReference type="ARBA" id="ARBA00037258"/>
    </source>
</evidence>
<evidence type="ECO:0000256" key="4">
    <source>
        <dbReference type="ARBA" id="ARBA00007958"/>
    </source>
</evidence>
<sequence>MTECRVANFIIGENSELIMQVHADSGVNFTTCWRKFMKEVSVFTFIFSVIVIMIEENWYESIRGFLVDITGVLYNSGGIAIDGSILAVNRLYSESNVRFVSNESSSTREGICTMLRKLGFESIQPDHIFTPAPVAAKYVTKHGLSPHLLVHNNVLSEFSNCINSPNGRPCVVLADAESDLDFINMNKAFRVLHSSSNPLLITLGNGKFYHRADQGPCLDTGAYASALKFAVEDAGRCCEHLVIGKPEETYFMSAVEDLGLTKEQVVMIGDDISGDVDGAQKVGIKGIQVRTGKWRPEWEKHPTIKPELIVDNLLEAVALILDSQQRIKN</sequence>
<evidence type="ECO:0000256" key="1">
    <source>
        <dbReference type="ARBA" id="ARBA00001946"/>
    </source>
</evidence>
<dbReference type="EMBL" id="CAJEWN010000152">
    <property type="protein sequence ID" value="CAD2169360.1"/>
    <property type="molecule type" value="Genomic_DNA"/>
</dbReference>
<evidence type="ECO:0000256" key="10">
    <source>
        <dbReference type="ARBA" id="ARBA00023242"/>
    </source>
</evidence>
<dbReference type="Pfam" id="PF13344">
    <property type="entry name" value="Hydrolase_6"/>
    <property type="match status" value="1"/>
</dbReference>
<comment type="caution">
    <text evidence="14">The sequence shown here is derived from an EMBL/GenBank/DDBJ whole genome shotgun (WGS) entry which is preliminary data.</text>
</comment>
<evidence type="ECO:0000256" key="9">
    <source>
        <dbReference type="ARBA" id="ARBA00022842"/>
    </source>
</evidence>
<organism evidence="14 15">
    <name type="scientific">Meloidogyne enterolobii</name>
    <name type="common">Root-knot nematode worm</name>
    <name type="synonym">Meloidogyne mayaguensis</name>
    <dbReference type="NCBI Taxonomy" id="390850"/>
    <lineage>
        <taxon>Eukaryota</taxon>
        <taxon>Metazoa</taxon>
        <taxon>Ecdysozoa</taxon>
        <taxon>Nematoda</taxon>
        <taxon>Chromadorea</taxon>
        <taxon>Rhabditida</taxon>
        <taxon>Tylenchina</taxon>
        <taxon>Tylenchomorpha</taxon>
        <taxon>Tylenchoidea</taxon>
        <taxon>Meloidogynidae</taxon>
        <taxon>Meloidogyninae</taxon>
        <taxon>Meloidogyne</taxon>
    </lineage>
</organism>
<dbReference type="AlphaFoldDB" id="A0A6V7V2Y3"/>
<comment type="similarity">
    <text evidence="4">Belongs to the HAD-like hydrolase superfamily.</text>
</comment>
<keyword evidence="9" id="KW-0460">Magnesium</keyword>
<dbReference type="OrthoDB" id="426235at2759"/>
<dbReference type="InterPro" id="IPR006355">
    <property type="entry name" value="LHPP/HDHD2"/>
</dbReference>
<dbReference type="Proteomes" id="UP000580250">
    <property type="component" value="Unassembled WGS sequence"/>
</dbReference>
<accession>A0A6V7V2Y3</accession>
<keyword evidence="6" id="KW-0963">Cytoplasm</keyword>
<dbReference type="NCBIfam" id="TIGR01458">
    <property type="entry name" value="HAD-SF-IIA-hyp3"/>
    <property type="match status" value="1"/>
</dbReference>
<evidence type="ECO:0000313" key="14">
    <source>
        <dbReference type="EMBL" id="CAD2169360.1"/>
    </source>
</evidence>
<evidence type="ECO:0000256" key="3">
    <source>
        <dbReference type="ARBA" id="ARBA00004496"/>
    </source>
</evidence>
<gene>
    <name evidence="14" type="ORF">MENT_LOCUS20694</name>
</gene>
<evidence type="ECO:0000256" key="12">
    <source>
        <dbReference type="ARBA" id="ARBA00039357"/>
    </source>
</evidence>
<dbReference type="GO" id="GO:0046872">
    <property type="term" value="F:metal ion binding"/>
    <property type="evidence" value="ECO:0007669"/>
    <property type="project" value="UniProtKB-KW"/>
</dbReference>
<dbReference type="PANTHER" id="PTHR19288:SF44">
    <property type="entry name" value="PHOSPHOLYSINE PHOSPHOHISTIDINE INORGANIC PYROPHOSPHATE PHOSPHATASE"/>
    <property type="match status" value="1"/>
</dbReference>
<name>A0A6V7V2Y3_MELEN</name>
<dbReference type="InterPro" id="IPR036412">
    <property type="entry name" value="HAD-like_sf"/>
</dbReference>
<keyword evidence="10" id="KW-0539">Nucleus</keyword>
<dbReference type="SUPFAM" id="SSF56784">
    <property type="entry name" value="HAD-like"/>
    <property type="match status" value="1"/>
</dbReference>
<evidence type="ECO:0000256" key="6">
    <source>
        <dbReference type="ARBA" id="ARBA00022490"/>
    </source>
</evidence>
<dbReference type="GO" id="GO:0004427">
    <property type="term" value="F:inorganic diphosphate phosphatase activity"/>
    <property type="evidence" value="ECO:0007669"/>
    <property type="project" value="UniProtKB-EC"/>
</dbReference>
<proteinExistence type="inferred from homology"/>
<dbReference type="GO" id="GO:0005634">
    <property type="term" value="C:nucleus"/>
    <property type="evidence" value="ECO:0007669"/>
    <property type="project" value="UniProtKB-SubCell"/>
</dbReference>
<comment type="subcellular location">
    <subcellularLocation>
        <location evidence="3">Cytoplasm</location>
    </subcellularLocation>
    <subcellularLocation>
        <location evidence="2">Nucleus</location>
    </subcellularLocation>
</comment>
<dbReference type="InterPro" id="IPR023214">
    <property type="entry name" value="HAD_sf"/>
</dbReference>
<comment type="function">
    <text evidence="11">Phosphatase that hydrolyzes imidodiphosphate, 3-phosphohistidine and 6-phospholysine. Has broad substrate specificity and can also hydrolyze inorganic diphosphate, but with lower efficiency.</text>
</comment>
<dbReference type="GO" id="GO:0016791">
    <property type="term" value="F:phosphatase activity"/>
    <property type="evidence" value="ECO:0007669"/>
    <property type="project" value="InterPro"/>
</dbReference>
<evidence type="ECO:0000256" key="5">
    <source>
        <dbReference type="ARBA" id="ARBA00012146"/>
    </source>
</evidence>
<dbReference type="InterPro" id="IPR006357">
    <property type="entry name" value="HAD-SF_hydro_IIA"/>
</dbReference>
<dbReference type="PANTHER" id="PTHR19288">
    <property type="entry name" value="4-NITROPHENYLPHOSPHATASE-RELATED"/>
    <property type="match status" value="1"/>
</dbReference>